<feature type="transmembrane region" description="Helical" evidence="6">
    <location>
        <begin position="6"/>
        <end position="27"/>
    </location>
</feature>
<keyword evidence="4 5" id="KW-0472">Membrane</keyword>
<dbReference type="SMART" id="SM00724">
    <property type="entry name" value="TLC"/>
    <property type="match status" value="1"/>
</dbReference>
<protein>
    <recommendedName>
        <fullName evidence="7">TLC domain-containing protein</fullName>
    </recommendedName>
</protein>
<proteinExistence type="predicted"/>
<dbReference type="PROSITE" id="PS50922">
    <property type="entry name" value="TLC"/>
    <property type="match status" value="1"/>
</dbReference>
<reference evidence="8" key="2">
    <citation type="submission" date="2023-06" db="EMBL/GenBank/DDBJ databases">
        <authorList>
            <person name="Ma L."/>
            <person name="Liu K.-W."/>
            <person name="Li Z."/>
            <person name="Hsiao Y.-Y."/>
            <person name="Qi Y."/>
            <person name="Fu T."/>
            <person name="Tang G."/>
            <person name="Zhang D."/>
            <person name="Sun W.-H."/>
            <person name="Liu D.-K."/>
            <person name="Li Y."/>
            <person name="Chen G.-Z."/>
            <person name="Liu X.-D."/>
            <person name="Liao X.-Y."/>
            <person name="Jiang Y.-T."/>
            <person name="Yu X."/>
            <person name="Hao Y."/>
            <person name="Huang J."/>
            <person name="Zhao X.-W."/>
            <person name="Ke S."/>
            <person name="Chen Y.-Y."/>
            <person name="Wu W.-L."/>
            <person name="Hsu J.-L."/>
            <person name="Lin Y.-F."/>
            <person name="Huang M.-D."/>
            <person name="Li C.-Y."/>
            <person name="Huang L."/>
            <person name="Wang Z.-W."/>
            <person name="Zhao X."/>
            <person name="Zhong W.-Y."/>
            <person name="Peng D.-H."/>
            <person name="Ahmad S."/>
            <person name="Lan S."/>
            <person name="Zhang J.-S."/>
            <person name="Tsai W.-C."/>
            <person name="Van De Peer Y."/>
            <person name="Liu Z.-J."/>
        </authorList>
    </citation>
    <scope>NUCLEOTIDE SEQUENCE</scope>
    <source>
        <strain evidence="8">SCP</strain>
        <tissue evidence="8">Leaves</tissue>
    </source>
</reference>
<keyword evidence="3 6" id="KW-1133">Transmembrane helix</keyword>
<feature type="transmembrane region" description="Helical" evidence="6">
    <location>
        <begin position="39"/>
        <end position="57"/>
    </location>
</feature>
<keyword evidence="10" id="KW-1185">Reference proteome</keyword>
<organism evidence="8 10">
    <name type="scientific">Acorus gramineus</name>
    <name type="common">Dwarf sweet flag</name>
    <dbReference type="NCBI Taxonomy" id="55184"/>
    <lineage>
        <taxon>Eukaryota</taxon>
        <taxon>Viridiplantae</taxon>
        <taxon>Streptophyta</taxon>
        <taxon>Embryophyta</taxon>
        <taxon>Tracheophyta</taxon>
        <taxon>Spermatophyta</taxon>
        <taxon>Magnoliopsida</taxon>
        <taxon>Liliopsida</taxon>
        <taxon>Acoraceae</taxon>
        <taxon>Acorus</taxon>
    </lineage>
</organism>
<keyword evidence="2 5" id="KW-0812">Transmembrane</keyword>
<evidence type="ECO:0000256" key="3">
    <source>
        <dbReference type="ARBA" id="ARBA00022989"/>
    </source>
</evidence>
<evidence type="ECO:0000313" key="9">
    <source>
        <dbReference type="EMBL" id="KAK1271031.1"/>
    </source>
</evidence>
<dbReference type="Proteomes" id="UP001179952">
    <property type="component" value="Unassembled WGS sequence"/>
</dbReference>
<evidence type="ECO:0000256" key="5">
    <source>
        <dbReference type="PROSITE-ProRule" id="PRU00205"/>
    </source>
</evidence>
<evidence type="ECO:0000256" key="6">
    <source>
        <dbReference type="SAM" id="Phobius"/>
    </source>
</evidence>
<reference evidence="8" key="1">
    <citation type="journal article" date="2023" name="Nat. Commun.">
        <title>Diploid and tetraploid genomes of Acorus and the evolution of monocots.</title>
        <authorList>
            <person name="Ma L."/>
            <person name="Liu K.W."/>
            <person name="Li Z."/>
            <person name="Hsiao Y.Y."/>
            <person name="Qi Y."/>
            <person name="Fu T."/>
            <person name="Tang G.D."/>
            <person name="Zhang D."/>
            <person name="Sun W.H."/>
            <person name="Liu D.K."/>
            <person name="Li Y."/>
            <person name="Chen G.Z."/>
            <person name="Liu X.D."/>
            <person name="Liao X.Y."/>
            <person name="Jiang Y.T."/>
            <person name="Yu X."/>
            <person name="Hao Y."/>
            <person name="Huang J."/>
            <person name="Zhao X.W."/>
            <person name="Ke S."/>
            <person name="Chen Y.Y."/>
            <person name="Wu W.L."/>
            <person name="Hsu J.L."/>
            <person name="Lin Y.F."/>
            <person name="Huang M.D."/>
            <person name="Li C.Y."/>
            <person name="Huang L."/>
            <person name="Wang Z.W."/>
            <person name="Zhao X."/>
            <person name="Zhong W.Y."/>
            <person name="Peng D.H."/>
            <person name="Ahmad S."/>
            <person name="Lan S."/>
            <person name="Zhang J.S."/>
            <person name="Tsai W.C."/>
            <person name="Van de Peer Y."/>
            <person name="Liu Z.J."/>
        </authorList>
    </citation>
    <scope>NUCLEOTIDE SEQUENCE</scope>
    <source>
        <strain evidence="8">SCP</strain>
    </source>
</reference>
<dbReference type="GO" id="GO:0016020">
    <property type="term" value="C:membrane"/>
    <property type="evidence" value="ECO:0007669"/>
    <property type="project" value="UniProtKB-SubCell"/>
</dbReference>
<evidence type="ECO:0000256" key="4">
    <source>
        <dbReference type="ARBA" id="ARBA00023136"/>
    </source>
</evidence>
<evidence type="ECO:0000256" key="2">
    <source>
        <dbReference type="ARBA" id="ARBA00022692"/>
    </source>
</evidence>
<dbReference type="EMBL" id="JAUJYN010000109">
    <property type="protein sequence ID" value="KAK1256571.1"/>
    <property type="molecule type" value="Genomic_DNA"/>
</dbReference>
<dbReference type="Pfam" id="PF03798">
    <property type="entry name" value="TRAM_LAG1_CLN8"/>
    <property type="match status" value="1"/>
</dbReference>
<name>A0AAV8ZW47_ACOGR</name>
<accession>A0AAV8ZW47</accession>
<dbReference type="InterPro" id="IPR040327">
    <property type="entry name" value="At5g14285-like"/>
</dbReference>
<feature type="transmembrane region" description="Helical" evidence="6">
    <location>
        <begin position="170"/>
        <end position="187"/>
    </location>
</feature>
<dbReference type="AlphaFoldDB" id="A0AAV8ZW47"/>
<dbReference type="PANTHER" id="PTHR31766:SF2">
    <property type="entry name" value="GLABROUS1 ENHANCER-BINDING PROTEIN-LIKE 2"/>
    <property type="match status" value="1"/>
</dbReference>
<feature type="transmembrane region" description="Helical" evidence="6">
    <location>
        <begin position="102"/>
        <end position="122"/>
    </location>
</feature>
<sequence>MEISSIPSFPAFASGFALLYLLAYFAVFRSWSPKHRPEASSCFISLFHGTPAAIMAASATSSIASPRFAAPNTPFEATVLEFSIAYFLVDLLHYVAFFPGDYLFIAHHLATLFVFVTCRYLVRHGAYAILGLLALAEVTSLCQNVWTLAGLRRYDSALAKRVYDYLSGPFYAFYTIVRGFFGPVFVYKMGVFYMGGEADRVIPMWVSVSWMVVVVMAISVSVLWVFNLWVEMYLERFGRANEKKKKEN</sequence>
<gene>
    <name evidence="9" type="ORF">QJS04_geneDACA014084</name>
    <name evidence="8" type="ORF">QJS04_geneDACA025078</name>
</gene>
<evidence type="ECO:0000256" key="1">
    <source>
        <dbReference type="ARBA" id="ARBA00004141"/>
    </source>
</evidence>
<dbReference type="PANTHER" id="PTHR31766">
    <property type="entry name" value="GLABROUS1 ENHANCER-BINDING PROTEIN-LIKE 2"/>
    <property type="match status" value="1"/>
</dbReference>
<evidence type="ECO:0000259" key="7">
    <source>
        <dbReference type="PROSITE" id="PS50922"/>
    </source>
</evidence>
<dbReference type="EMBL" id="JAUJYN010000005">
    <property type="protein sequence ID" value="KAK1271031.1"/>
    <property type="molecule type" value="Genomic_DNA"/>
</dbReference>
<feature type="domain" description="TLC" evidence="7">
    <location>
        <begin position="34"/>
        <end position="242"/>
    </location>
</feature>
<evidence type="ECO:0000313" key="8">
    <source>
        <dbReference type="EMBL" id="KAK1256571.1"/>
    </source>
</evidence>
<evidence type="ECO:0000313" key="10">
    <source>
        <dbReference type="Proteomes" id="UP001179952"/>
    </source>
</evidence>
<comment type="caution">
    <text evidence="8">The sequence shown here is derived from an EMBL/GenBank/DDBJ whole genome shotgun (WGS) entry which is preliminary data.</text>
</comment>
<feature type="transmembrane region" description="Helical" evidence="6">
    <location>
        <begin position="207"/>
        <end position="230"/>
    </location>
</feature>
<feature type="transmembrane region" description="Helical" evidence="6">
    <location>
        <begin position="128"/>
        <end position="149"/>
    </location>
</feature>
<comment type="subcellular location">
    <subcellularLocation>
        <location evidence="1">Membrane</location>
        <topology evidence="1">Multi-pass membrane protein</topology>
    </subcellularLocation>
</comment>
<dbReference type="InterPro" id="IPR006634">
    <property type="entry name" value="TLC-dom"/>
</dbReference>